<organism evidence="1 2">
    <name type="scientific">Trifolium medium</name>
    <dbReference type="NCBI Taxonomy" id="97028"/>
    <lineage>
        <taxon>Eukaryota</taxon>
        <taxon>Viridiplantae</taxon>
        <taxon>Streptophyta</taxon>
        <taxon>Embryophyta</taxon>
        <taxon>Tracheophyta</taxon>
        <taxon>Spermatophyta</taxon>
        <taxon>Magnoliopsida</taxon>
        <taxon>eudicotyledons</taxon>
        <taxon>Gunneridae</taxon>
        <taxon>Pentapetalae</taxon>
        <taxon>rosids</taxon>
        <taxon>fabids</taxon>
        <taxon>Fabales</taxon>
        <taxon>Fabaceae</taxon>
        <taxon>Papilionoideae</taxon>
        <taxon>50 kb inversion clade</taxon>
        <taxon>NPAAA clade</taxon>
        <taxon>Hologalegina</taxon>
        <taxon>IRL clade</taxon>
        <taxon>Trifolieae</taxon>
        <taxon>Trifolium</taxon>
    </lineage>
</organism>
<reference evidence="1 2" key="1">
    <citation type="journal article" date="2018" name="Front. Plant Sci.">
        <title>Red Clover (Trifolium pratense) and Zigzag Clover (T. medium) - A Picture of Genomic Similarities and Differences.</title>
        <authorList>
            <person name="Dluhosova J."/>
            <person name="Istvanek J."/>
            <person name="Nedelnik J."/>
            <person name="Repkova J."/>
        </authorList>
    </citation>
    <scope>NUCLEOTIDE SEQUENCE [LARGE SCALE GENOMIC DNA]</scope>
    <source>
        <strain evidence="2">cv. 10/8</strain>
        <tissue evidence="1">Leaf</tissue>
    </source>
</reference>
<evidence type="ECO:0000313" key="2">
    <source>
        <dbReference type="Proteomes" id="UP000265520"/>
    </source>
</evidence>
<sequence length="62" mass="7369">MWHLRKSKESMIVQRSRAKWLREGDVNSSYFHACINSRRNQNAIRALQTENGWAETPPDIRQ</sequence>
<keyword evidence="1" id="KW-0808">Transferase</keyword>
<name>A0A392T8K1_9FABA</name>
<proteinExistence type="predicted"/>
<dbReference type="Proteomes" id="UP000265520">
    <property type="component" value="Unassembled WGS sequence"/>
</dbReference>
<feature type="non-terminal residue" evidence="1">
    <location>
        <position position="62"/>
    </location>
</feature>
<accession>A0A392T8K1</accession>
<keyword evidence="2" id="KW-1185">Reference proteome</keyword>
<keyword evidence="1" id="KW-0695">RNA-directed DNA polymerase</keyword>
<keyword evidence="1" id="KW-0548">Nucleotidyltransferase</keyword>
<protein>
    <submittedName>
        <fullName evidence="1">RNA-directed DNA polymerase (Reverse transcriptase)</fullName>
    </submittedName>
</protein>
<dbReference type="EMBL" id="LXQA010513126">
    <property type="protein sequence ID" value="MCI56490.1"/>
    <property type="molecule type" value="Genomic_DNA"/>
</dbReference>
<comment type="caution">
    <text evidence="1">The sequence shown here is derived from an EMBL/GenBank/DDBJ whole genome shotgun (WGS) entry which is preliminary data.</text>
</comment>
<dbReference type="AlphaFoldDB" id="A0A392T8K1"/>
<dbReference type="GO" id="GO:0003964">
    <property type="term" value="F:RNA-directed DNA polymerase activity"/>
    <property type="evidence" value="ECO:0007669"/>
    <property type="project" value="UniProtKB-KW"/>
</dbReference>
<evidence type="ECO:0000313" key="1">
    <source>
        <dbReference type="EMBL" id="MCI56490.1"/>
    </source>
</evidence>